<organism evidence="1 2">
    <name type="scientific">Natronococcus amylolyticus DSM 10524</name>
    <dbReference type="NCBI Taxonomy" id="1227497"/>
    <lineage>
        <taxon>Archaea</taxon>
        <taxon>Methanobacteriati</taxon>
        <taxon>Methanobacteriota</taxon>
        <taxon>Stenosarchaea group</taxon>
        <taxon>Halobacteria</taxon>
        <taxon>Halobacteriales</taxon>
        <taxon>Natrialbaceae</taxon>
        <taxon>Natronococcus</taxon>
    </lineage>
</organism>
<accession>L9WYK9</accession>
<dbReference type="EMBL" id="AOIB01000043">
    <property type="protein sequence ID" value="ELY53443.1"/>
    <property type="molecule type" value="Genomic_DNA"/>
</dbReference>
<name>L9WYK9_9EURY</name>
<keyword evidence="2" id="KW-1185">Reference proteome</keyword>
<evidence type="ECO:0000313" key="1">
    <source>
        <dbReference type="EMBL" id="ELY53443.1"/>
    </source>
</evidence>
<comment type="caution">
    <text evidence="1">The sequence shown here is derived from an EMBL/GenBank/DDBJ whole genome shotgun (WGS) entry which is preliminary data.</text>
</comment>
<dbReference type="Proteomes" id="UP000011688">
    <property type="component" value="Unassembled WGS sequence"/>
</dbReference>
<proteinExistence type="predicted"/>
<gene>
    <name evidence="1" type="ORF">C491_21181</name>
</gene>
<protein>
    <recommendedName>
        <fullName evidence="3">ArsR family transcriptional regulator</fullName>
    </recommendedName>
</protein>
<reference evidence="1 2" key="1">
    <citation type="journal article" date="2014" name="PLoS Genet.">
        <title>Phylogenetically driven sequencing of extremely halophilic archaea reveals strategies for static and dynamic osmo-response.</title>
        <authorList>
            <person name="Becker E.A."/>
            <person name="Seitzer P.M."/>
            <person name="Tritt A."/>
            <person name="Larsen D."/>
            <person name="Krusor M."/>
            <person name="Yao A.I."/>
            <person name="Wu D."/>
            <person name="Madern D."/>
            <person name="Eisen J.A."/>
            <person name="Darling A.E."/>
            <person name="Facciotti M.T."/>
        </authorList>
    </citation>
    <scope>NUCLEOTIDE SEQUENCE [LARGE SCALE GENOMIC DNA]</scope>
    <source>
        <strain evidence="1 2">DSM 10524</strain>
    </source>
</reference>
<evidence type="ECO:0008006" key="3">
    <source>
        <dbReference type="Google" id="ProtNLM"/>
    </source>
</evidence>
<dbReference type="AlphaFoldDB" id="L9WYK9"/>
<sequence>MDSQHTSTEANTRSPGGEILTRLSRGTWTKQFLIEAIIDETGYSCETVLASFDELENTGRIYVFNGVVKRT</sequence>
<evidence type="ECO:0000313" key="2">
    <source>
        <dbReference type="Proteomes" id="UP000011688"/>
    </source>
</evidence>